<comment type="caution">
    <text evidence="3">The sequence shown here is derived from an EMBL/GenBank/DDBJ whole genome shotgun (WGS) entry which is preliminary data.</text>
</comment>
<proteinExistence type="predicted"/>
<dbReference type="EMBL" id="JARK01000032">
    <property type="protein sequence ID" value="EYC45298.1"/>
    <property type="molecule type" value="Genomic_DNA"/>
</dbReference>
<sequence>MAFHILAFSVGCLYFFNPPTFSWWYAGFSCHTAQVIAEYFLTGIVLSLSIIVDAFIVLYLLKSFKSQRGGYSRDSKSFRFMIQTLVLALSNGCFTFYLYTRGAYTIRIAMADHVVKLCDLILALIYSISIAFVNPTVRKEVIKFVSRSK</sequence>
<reference evidence="4" key="1">
    <citation type="journal article" date="2015" name="Nat. Genet.">
        <title>The genome and transcriptome of the zoonotic hookworm Ancylostoma ceylanicum identify infection-specific gene families.</title>
        <authorList>
            <person name="Schwarz E.M."/>
            <person name="Hu Y."/>
            <person name="Antoshechkin I."/>
            <person name="Miller M.M."/>
            <person name="Sternberg P.W."/>
            <person name="Aroian R.V."/>
        </authorList>
    </citation>
    <scope>NUCLEOTIDE SEQUENCE</scope>
    <source>
        <strain evidence="4">HY135</strain>
    </source>
</reference>
<keyword evidence="1" id="KW-0812">Transmembrane</keyword>
<evidence type="ECO:0000259" key="2">
    <source>
        <dbReference type="Pfam" id="PF10328"/>
    </source>
</evidence>
<keyword evidence="1" id="KW-1133">Transmembrane helix</keyword>
<dbReference type="InterPro" id="IPR019430">
    <property type="entry name" value="7TM_GPCR_serpentine_rcpt_Srx"/>
</dbReference>
<dbReference type="Proteomes" id="UP000024635">
    <property type="component" value="Unassembled WGS sequence"/>
</dbReference>
<feature type="transmembrane region" description="Helical" evidence="1">
    <location>
        <begin position="80"/>
        <end position="100"/>
    </location>
</feature>
<protein>
    <recommendedName>
        <fullName evidence="2">7TM GPCR serpentine receptor class x (Srx) domain-containing protein</fullName>
    </recommendedName>
</protein>
<evidence type="ECO:0000313" key="3">
    <source>
        <dbReference type="EMBL" id="EYC45298.1"/>
    </source>
</evidence>
<evidence type="ECO:0000256" key="1">
    <source>
        <dbReference type="SAM" id="Phobius"/>
    </source>
</evidence>
<organism evidence="3 4">
    <name type="scientific">Ancylostoma ceylanicum</name>
    <dbReference type="NCBI Taxonomy" id="53326"/>
    <lineage>
        <taxon>Eukaryota</taxon>
        <taxon>Metazoa</taxon>
        <taxon>Ecdysozoa</taxon>
        <taxon>Nematoda</taxon>
        <taxon>Chromadorea</taxon>
        <taxon>Rhabditida</taxon>
        <taxon>Rhabditina</taxon>
        <taxon>Rhabditomorpha</taxon>
        <taxon>Strongyloidea</taxon>
        <taxon>Ancylostomatidae</taxon>
        <taxon>Ancylostomatinae</taxon>
        <taxon>Ancylostoma</taxon>
    </lineage>
</organism>
<gene>
    <name evidence="3" type="primary">Acey_s0432.g1346</name>
    <name evidence="3" type="ORF">Y032_0432g1346</name>
</gene>
<keyword evidence="4" id="KW-1185">Reference proteome</keyword>
<feature type="transmembrane region" description="Helical" evidence="1">
    <location>
        <begin position="120"/>
        <end position="137"/>
    </location>
</feature>
<dbReference type="Pfam" id="PF10328">
    <property type="entry name" value="7TM_GPCR_Srx"/>
    <property type="match status" value="1"/>
</dbReference>
<feature type="domain" description="7TM GPCR serpentine receptor class x (Srx)" evidence="2">
    <location>
        <begin position="5"/>
        <end position="85"/>
    </location>
</feature>
<name>A0A016X1Z7_9BILA</name>
<keyword evidence="1" id="KW-0472">Membrane</keyword>
<evidence type="ECO:0000313" key="4">
    <source>
        <dbReference type="Proteomes" id="UP000024635"/>
    </source>
</evidence>
<feature type="transmembrane region" description="Helical" evidence="1">
    <location>
        <begin position="38"/>
        <end position="60"/>
    </location>
</feature>
<accession>A0A016X1Z7</accession>
<dbReference type="AlphaFoldDB" id="A0A016X1Z7"/>